<dbReference type="InterPro" id="IPR000620">
    <property type="entry name" value="EamA_dom"/>
</dbReference>
<protein>
    <submittedName>
        <fullName evidence="8">DMT family transporter</fullName>
    </submittedName>
</protein>
<evidence type="ECO:0000259" key="7">
    <source>
        <dbReference type="Pfam" id="PF00892"/>
    </source>
</evidence>
<evidence type="ECO:0000313" key="8">
    <source>
        <dbReference type="EMBL" id="HHJ80244.1"/>
    </source>
</evidence>
<feature type="transmembrane region" description="Helical" evidence="6">
    <location>
        <begin position="156"/>
        <end position="172"/>
    </location>
</feature>
<dbReference type="InterPro" id="IPR051258">
    <property type="entry name" value="Diverse_Substrate_Transporter"/>
</dbReference>
<keyword evidence="5 6" id="KW-0472">Membrane</keyword>
<dbReference type="PANTHER" id="PTHR42920">
    <property type="entry name" value="OS03G0707200 PROTEIN-RELATED"/>
    <property type="match status" value="1"/>
</dbReference>
<dbReference type="Pfam" id="PF00892">
    <property type="entry name" value="EamA"/>
    <property type="match status" value="2"/>
</dbReference>
<feature type="transmembrane region" description="Helical" evidence="6">
    <location>
        <begin position="70"/>
        <end position="89"/>
    </location>
</feature>
<dbReference type="EMBL" id="DRNF01000086">
    <property type="protein sequence ID" value="HHJ80244.1"/>
    <property type="molecule type" value="Genomic_DNA"/>
</dbReference>
<feature type="transmembrane region" description="Helical" evidence="6">
    <location>
        <begin position="184"/>
        <end position="201"/>
    </location>
</feature>
<keyword evidence="4 6" id="KW-1133">Transmembrane helix</keyword>
<name>A0A832J366_9GAMM</name>
<evidence type="ECO:0000256" key="5">
    <source>
        <dbReference type="ARBA" id="ARBA00023136"/>
    </source>
</evidence>
<feature type="domain" description="EamA" evidence="7">
    <location>
        <begin position="154"/>
        <end position="285"/>
    </location>
</feature>
<dbReference type="InterPro" id="IPR037185">
    <property type="entry name" value="EmrE-like"/>
</dbReference>
<evidence type="ECO:0000256" key="1">
    <source>
        <dbReference type="ARBA" id="ARBA00004651"/>
    </source>
</evidence>
<feature type="transmembrane region" description="Helical" evidence="6">
    <location>
        <begin position="95"/>
        <end position="117"/>
    </location>
</feature>
<feature type="domain" description="EamA" evidence="7">
    <location>
        <begin position="11"/>
        <end position="140"/>
    </location>
</feature>
<feature type="transmembrane region" description="Helical" evidence="6">
    <location>
        <begin position="244"/>
        <end position="263"/>
    </location>
</feature>
<proteinExistence type="predicted"/>
<dbReference type="Proteomes" id="UP000885832">
    <property type="component" value="Unassembled WGS sequence"/>
</dbReference>
<organism evidence="8">
    <name type="scientific">Candidatus Tenderia electrophaga</name>
    <dbReference type="NCBI Taxonomy" id="1748243"/>
    <lineage>
        <taxon>Bacteria</taxon>
        <taxon>Pseudomonadati</taxon>
        <taxon>Pseudomonadota</taxon>
        <taxon>Gammaproteobacteria</taxon>
        <taxon>Candidatus Tenderiales</taxon>
        <taxon>Candidatus Tenderiaceae</taxon>
        <taxon>Candidatus Tenderia</taxon>
    </lineage>
</organism>
<keyword evidence="2" id="KW-1003">Cell membrane</keyword>
<evidence type="ECO:0000256" key="6">
    <source>
        <dbReference type="SAM" id="Phobius"/>
    </source>
</evidence>
<feature type="transmembrane region" description="Helical" evidence="6">
    <location>
        <begin position="7"/>
        <end position="27"/>
    </location>
</feature>
<comment type="caution">
    <text evidence="8">The sequence shown here is derived from an EMBL/GenBank/DDBJ whole genome shotgun (WGS) entry which is preliminary data.</text>
</comment>
<evidence type="ECO:0000256" key="4">
    <source>
        <dbReference type="ARBA" id="ARBA00022989"/>
    </source>
</evidence>
<sequence>MISKRQADMLPIISLLFVATMWGVFWYPLRLLNEAGLNGVWTTLVAYSAALLLGLPWLWRQRHEYGQHFWYLLGIGLASGWCNMAFLLATLEGTIVRVLLLFYLSPLWAVLLGHFILGERMSNYARGVMLVAMGGALMMLWVPALGFPWPQSTADWLAISSGFAFALANVLVRMKQEISIANKAISAWWGAILIGLAWLVFDDIAMPQVGYQIYVAAIALGLFGFALATVAVQYGVTHMPVHRSAVILLFELVIGASAAQLLTDEVVRPVEWLGGSLILMAAWLTARHQVKE</sequence>
<comment type="subcellular location">
    <subcellularLocation>
        <location evidence="1">Cell membrane</location>
        <topology evidence="1">Multi-pass membrane protein</topology>
    </subcellularLocation>
</comment>
<feature type="transmembrane region" description="Helical" evidence="6">
    <location>
        <begin position="39"/>
        <end position="58"/>
    </location>
</feature>
<feature type="transmembrane region" description="Helical" evidence="6">
    <location>
        <begin position="213"/>
        <end position="232"/>
    </location>
</feature>
<evidence type="ECO:0000256" key="3">
    <source>
        <dbReference type="ARBA" id="ARBA00022692"/>
    </source>
</evidence>
<keyword evidence="3 6" id="KW-0812">Transmembrane</keyword>
<gene>
    <name evidence="8" type="ORF">ENJ65_01270</name>
</gene>
<feature type="transmembrane region" description="Helical" evidence="6">
    <location>
        <begin position="124"/>
        <end position="144"/>
    </location>
</feature>
<dbReference type="SUPFAM" id="SSF103481">
    <property type="entry name" value="Multidrug resistance efflux transporter EmrE"/>
    <property type="match status" value="2"/>
</dbReference>
<evidence type="ECO:0000256" key="2">
    <source>
        <dbReference type="ARBA" id="ARBA00022475"/>
    </source>
</evidence>
<dbReference type="PANTHER" id="PTHR42920:SF5">
    <property type="entry name" value="EAMA DOMAIN-CONTAINING PROTEIN"/>
    <property type="match status" value="1"/>
</dbReference>
<dbReference type="AlphaFoldDB" id="A0A832J366"/>
<accession>A0A832J366</accession>
<dbReference type="GO" id="GO:0005886">
    <property type="term" value="C:plasma membrane"/>
    <property type="evidence" value="ECO:0007669"/>
    <property type="project" value="UniProtKB-SubCell"/>
</dbReference>
<reference evidence="8" key="1">
    <citation type="journal article" date="2020" name="mSystems">
        <title>Genome- and Community-Level Interaction Insights into Carbon Utilization and Element Cycling Functions of Hydrothermarchaeota in Hydrothermal Sediment.</title>
        <authorList>
            <person name="Zhou Z."/>
            <person name="Liu Y."/>
            <person name="Xu W."/>
            <person name="Pan J."/>
            <person name="Luo Z.H."/>
            <person name="Li M."/>
        </authorList>
    </citation>
    <scope>NUCLEOTIDE SEQUENCE [LARGE SCALE GENOMIC DNA]</scope>
    <source>
        <strain evidence="8">HyVt-505</strain>
    </source>
</reference>